<protein>
    <submittedName>
        <fullName evidence="1">Uncharacterized protein</fullName>
    </submittedName>
</protein>
<reference evidence="1" key="2">
    <citation type="submission" date="2021-08" db="EMBL/GenBank/DDBJ databases">
        <authorList>
            <person name="Dalcin Martins P."/>
        </authorList>
    </citation>
    <scope>NUCLEOTIDE SEQUENCE</scope>
    <source>
        <strain evidence="1">MAG_39</strain>
    </source>
</reference>
<organism evidence="1 2">
    <name type="scientific">Candidatus Nitrobium versatile</name>
    <dbReference type="NCBI Taxonomy" id="2884831"/>
    <lineage>
        <taxon>Bacteria</taxon>
        <taxon>Pseudomonadati</taxon>
        <taxon>Nitrospirota</taxon>
        <taxon>Nitrospiria</taxon>
        <taxon>Nitrospirales</taxon>
        <taxon>Nitrospiraceae</taxon>
        <taxon>Candidatus Nitrobium</taxon>
    </lineage>
</organism>
<gene>
    <name evidence="1" type="ORF">K8I29_16135</name>
</gene>
<dbReference type="Proteomes" id="UP000705867">
    <property type="component" value="Unassembled WGS sequence"/>
</dbReference>
<proteinExistence type="predicted"/>
<dbReference type="AlphaFoldDB" id="A0A953M2G7"/>
<comment type="caution">
    <text evidence="1">The sequence shown here is derived from an EMBL/GenBank/DDBJ whole genome shotgun (WGS) entry which is preliminary data.</text>
</comment>
<evidence type="ECO:0000313" key="1">
    <source>
        <dbReference type="EMBL" id="MBZ0157725.1"/>
    </source>
</evidence>
<sequence>MKEKIKEKNIEVTVRLVFSIEAPEAMGTPDKILAEHLVNKLLLDAKWAQIRSREIVQGRSQGVQAHTPQG</sequence>
<reference evidence="1" key="1">
    <citation type="journal article" date="2021" name="bioRxiv">
        <title>Unraveling nitrogen, sulfur and carbon metabolic pathways and microbial community transcriptional responses to substrate deprivation and toxicity stresses in a bioreactor mimicking anoxic brackish coastal sediment conditions.</title>
        <authorList>
            <person name="Martins P.D."/>
            <person name="Echeveste M.J."/>
            <person name="Arshad A."/>
            <person name="Kurth J."/>
            <person name="Ouboter H."/>
            <person name="Jetten M.S.M."/>
            <person name="Welte C.U."/>
        </authorList>
    </citation>
    <scope>NUCLEOTIDE SEQUENCE</scope>
    <source>
        <strain evidence="1">MAG_39</strain>
    </source>
</reference>
<evidence type="ECO:0000313" key="2">
    <source>
        <dbReference type="Proteomes" id="UP000705867"/>
    </source>
</evidence>
<dbReference type="EMBL" id="JAIOIV010000127">
    <property type="protein sequence ID" value="MBZ0157725.1"/>
    <property type="molecule type" value="Genomic_DNA"/>
</dbReference>
<name>A0A953M2G7_9BACT</name>
<accession>A0A953M2G7</accession>